<comment type="similarity">
    <text evidence="2 12 14">Belongs to the FKBP-type PPIase family. Tig subfamily.</text>
</comment>
<dbReference type="InterPro" id="IPR008881">
    <property type="entry name" value="Trigger_fac_ribosome-bd_bac"/>
</dbReference>
<evidence type="ECO:0000256" key="2">
    <source>
        <dbReference type="ARBA" id="ARBA00005464"/>
    </source>
</evidence>
<dbReference type="PIRSF" id="PIRSF003095">
    <property type="entry name" value="Trigger_factor"/>
    <property type="match status" value="1"/>
</dbReference>
<dbReference type="PANTHER" id="PTHR30560">
    <property type="entry name" value="TRIGGER FACTOR CHAPERONE AND PEPTIDYL-PROLYL CIS/TRANS ISOMERASE"/>
    <property type="match status" value="1"/>
</dbReference>
<comment type="domain">
    <text evidence="12">Consists of 3 domains; the N-terminus binds the ribosome, the middle domain has PPIase activity, while the C-terminus has intrinsic chaperone activity on its own.</text>
</comment>
<evidence type="ECO:0000256" key="5">
    <source>
        <dbReference type="ARBA" id="ARBA00022618"/>
    </source>
</evidence>
<dbReference type="OrthoDB" id="9767721at2"/>
<dbReference type="Pfam" id="PF00254">
    <property type="entry name" value="FKBP_C"/>
    <property type="match status" value="1"/>
</dbReference>
<comment type="catalytic activity">
    <reaction evidence="1 12 13">
        <text>[protein]-peptidylproline (omega=180) = [protein]-peptidylproline (omega=0)</text>
        <dbReference type="Rhea" id="RHEA:16237"/>
        <dbReference type="Rhea" id="RHEA-COMP:10747"/>
        <dbReference type="Rhea" id="RHEA-COMP:10748"/>
        <dbReference type="ChEBI" id="CHEBI:83833"/>
        <dbReference type="ChEBI" id="CHEBI:83834"/>
        <dbReference type="EC" id="5.2.1.8"/>
    </reaction>
</comment>
<dbReference type="FunFam" id="3.10.50.40:FF:000001">
    <property type="entry name" value="Trigger factor"/>
    <property type="match status" value="1"/>
</dbReference>
<keyword evidence="12" id="KW-0963">Cytoplasm</keyword>
<dbReference type="Gene3D" id="1.10.3120.10">
    <property type="entry name" value="Trigger factor, C-terminal domain"/>
    <property type="match status" value="1"/>
</dbReference>
<dbReference type="InterPro" id="IPR005215">
    <property type="entry name" value="Trig_fac"/>
</dbReference>
<dbReference type="GO" id="GO:0043022">
    <property type="term" value="F:ribosome binding"/>
    <property type="evidence" value="ECO:0007669"/>
    <property type="project" value="TreeGrafter"/>
</dbReference>
<name>A0A4P8XZ44_9FIRM</name>
<evidence type="ECO:0000256" key="10">
    <source>
        <dbReference type="ARBA" id="ARBA00024849"/>
    </source>
</evidence>
<dbReference type="Proteomes" id="UP000301475">
    <property type="component" value="Chromosome"/>
</dbReference>
<dbReference type="InterPro" id="IPR036611">
    <property type="entry name" value="Trigger_fac_ribosome-bd_sf"/>
</dbReference>
<dbReference type="Pfam" id="PF05697">
    <property type="entry name" value="Trigger_N"/>
    <property type="match status" value="1"/>
</dbReference>
<dbReference type="SUPFAM" id="SSF102735">
    <property type="entry name" value="Trigger factor ribosome-binding domain"/>
    <property type="match status" value="1"/>
</dbReference>
<dbReference type="SUPFAM" id="SSF54534">
    <property type="entry name" value="FKBP-like"/>
    <property type="match status" value="1"/>
</dbReference>
<evidence type="ECO:0000256" key="14">
    <source>
        <dbReference type="RuleBase" id="RU003914"/>
    </source>
</evidence>
<dbReference type="NCBIfam" id="TIGR00115">
    <property type="entry name" value="tig"/>
    <property type="match status" value="1"/>
</dbReference>
<dbReference type="InterPro" id="IPR037041">
    <property type="entry name" value="Trigger_fac_C_sf"/>
</dbReference>
<evidence type="ECO:0000256" key="9">
    <source>
        <dbReference type="ARBA" id="ARBA00023306"/>
    </source>
</evidence>
<dbReference type="GO" id="GO:0051301">
    <property type="term" value="P:cell division"/>
    <property type="evidence" value="ECO:0007669"/>
    <property type="project" value="UniProtKB-KW"/>
</dbReference>
<evidence type="ECO:0000256" key="1">
    <source>
        <dbReference type="ARBA" id="ARBA00000971"/>
    </source>
</evidence>
<keyword evidence="7 12" id="KW-0143">Chaperone</keyword>
<comment type="subcellular location">
    <subcellularLocation>
        <location evidence="12">Cytoplasm</location>
    </subcellularLocation>
    <text evidence="12">About half TF is bound to the ribosome near the polypeptide exit tunnel while the other half is free in the cytoplasm.</text>
</comment>
<dbReference type="GO" id="GO:0005737">
    <property type="term" value="C:cytoplasm"/>
    <property type="evidence" value="ECO:0007669"/>
    <property type="project" value="UniProtKB-SubCell"/>
</dbReference>
<dbReference type="PANTHER" id="PTHR30560:SF3">
    <property type="entry name" value="TRIGGER FACTOR-LIKE PROTEIN TIG, CHLOROPLASTIC"/>
    <property type="match status" value="1"/>
</dbReference>
<accession>A0A4P8XZ44</accession>
<sequence>MSLNNSTKTKENTYEVEVSVDAETFAKACNKAYKKQVKNINVPGFRKGKAPKHMIEKMYGEGVFFEDAMQDCYPEALDAAAKEAELNVIAVESLEAMDASEKDGFTFKATVITYPEIDINDYKGITVKKKSTRVTKKLIDEEIEKVRDRNSRMVTVEDGAVENGDMVVIDFEGMKDGVPFEGGKAENYNLAIGSGNFIPGFEEQIVGHKTGEEFTITVKFPEDYQAEELKGADAEFKINLHEIKRKELPELDDEFVKDVSEKETLDEYKEEVKETVKKRLEAEQKKDIEDQVITKLCDAVEGEIPEQMYDNAVNEMIQEFDMRLRSQGMDFNTYMKYMGATPDTIKEMYRPDAEKRVKLRLALEKIAEKEAIEVSEADLDAEYTRLADQYNMKVEDVKKAINDEALSADLKTQKAMDLAVNSVKAESKKAAEDKKED</sequence>
<dbReference type="SUPFAM" id="SSF109998">
    <property type="entry name" value="Triger factor/SurA peptide-binding domain-like"/>
    <property type="match status" value="1"/>
</dbReference>
<keyword evidence="9 12" id="KW-0131">Cell cycle</keyword>
<evidence type="ECO:0000256" key="6">
    <source>
        <dbReference type="ARBA" id="ARBA00023110"/>
    </source>
</evidence>
<dbReference type="KEGG" id="ruj:E5Z56_10700"/>
<dbReference type="PROSITE" id="PS50059">
    <property type="entry name" value="FKBP_PPIASE"/>
    <property type="match status" value="1"/>
</dbReference>
<evidence type="ECO:0000313" key="17">
    <source>
        <dbReference type="Proteomes" id="UP000301475"/>
    </source>
</evidence>
<dbReference type="Gene3D" id="3.30.70.1050">
    <property type="entry name" value="Trigger factor ribosome-binding domain"/>
    <property type="match status" value="1"/>
</dbReference>
<evidence type="ECO:0000259" key="15">
    <source>
        <dbReference type="PROSITE" id="PS50059"/>
    </source>
</evidence>
<dbReference type="InterPro" id="IPR027304">
    <property type="entry name" value="Trigger_fact/SurA_dom_sf"/>
</dbReference>
<dbReference type="Gene3D" id="3.10.50.40">
    <property type="match status" value="1"/>
</dbReference>
<dbReference type="HAMAP" id="MF_00303">
    <property type="entry name" value="Trigger_factor_Tig"/>
    <property type="match status" value="1"/>
</dbReference>
<dbReference type="InterPro" id="IPR046357">
    <property type="entry name" value="PPIase_dom_sf"/>
</dbReference>
<evidence type="ECO:0000256" key="4">
    <source>
        <dbReference type="ARBA" id="ARBA00016902"/>
    </source>
</evidence>
<reference evidence="16 17" key="1">
    <citation type="submission" date="2019-04" db="EMBL/GenBank/DDBJ databases">
        <authorList>
            <person name="Embree M."/>
            <person name="Gaffney J.R."/>
        </authorList>
    </citation>
    <scope>NUCLEOTIDE SEQUENCE [LARGE SCALE GENOMIC DNA]</scope>
    <source>
        <strain evidence="16 17">JE7A12</strain>
    </source>
</reference>
<dbReference type="GO" id="GO:0051083">
    <property type="term" value="P:'de novo' cotranslational protein folding"/>
    <property type="evidence" value="ECO:0007669"/>
    <property type="project" value="TreeGrafter"/>
</dbReference>
<dbReference type="AlphaFoldDB" id="A0A4P8XZ44"/>
<keyword evidence="5 12" id="KW-0132">Cell division</keyword>
<keyword evidence="8 12" id="KW-0413">Isomerase</keyword>
<evidence type="ECO:0000256" key="12">
    <source>
        <dbReference type="HAMAP-Rule" id="MF_00303"/>
    </source>
</evidence>
<feature type="domain" description="PPIase FKBP-type" evidence="15">
    <location>
        <begin position="164"/>
        <end position="252"/>
    </location>
</feature>
<dbReference type="RefSeq" id="WP_138157780.1">
    <property type="nucleotide sequence ID" value="NZ_CP039381.1"/>
</dbReference>
<evidence type="ECO:0000256" key="13">
    <source>
        <dbReference type="PROSITE-ProRule" id="PRU00277"/>
    </source>
</evidence>
<dbReference type="GO" id="GO:0015031">
    <property type="term" value="P:protein transport"/>
    <property type="evidence" value="ECO:0007669"/>
    <property type="project" value="UniProtKB-UniRule"/>
</dbReference>
<dbReference type="InterPro" id="IPR008880">
    <property type="entry name" value="Trigger_fac_C"/>
</dbReference>
<keyword evidence="17" id="KW-1185">Reference proteome</keyword>
<evidence type="ECO:0000256" key="3">
    <source>
        <dbReference type="ARBA" id="ARBA00013194"/>
    </source>
</evidence>
<dbReference type="GO" id="GO:0043335">
    <property type="term" value="P:protein unfolding"/>
    <property type="evidence" value="ECO:0007669"/>
    <property type="project" value="TreeGrafter"/>
</dbReference>
<dbReference type="EMBL" id="CP039381">
    <property type="protein sequence ID" value="QCT07794.1"/>
    <property type="molecule type" value="Genomic_DNA"/>
</dbReference>
<dbReference type="EC" id="5.2.1.8" evidence="3 12"/>
<dbReference type="GO" id="GO:0003755">
    <property type="term" value="F:peptidyl-prolyl cis-trans isomerase activity"/>
    <property type="evidence" value="ECO:0007669"/>
    <property type="project" value="UniProtKB-UniRule"/>
</dbReference>
<dbReference type="InterPro" id="IPR001179">
    <property type="entry name" value="PPIase_FKBP_dom"/>
</dbReference>
<gene>
    <name evidence="12" type="primary">tig</name>
    <name evidence="16" type="ORF">E5Z56_10700</name>
</gene>
<comment type="function">
    <text evidence="10 12">Involved in protein export. Acts as a chaperone by maintaining the newly synthesized protein in an open conformation. Functions as a peptidyl-prolyl cis-trans isomerase.</text>
</comment>
<keyword evidence="6 12" id="KW-0697">Rotamase</keyword>
<evidence type="ECO:0000256" key="7">
    <source>
        <dbReference type="ARBA" id="ARBA00023186"/>
    </source>
</evidence>
<proteinExistence type="inferred from homology"/>
<evidence type="ECO:0000256" key="11">
    <source>
        <dbReference type="ARBA" id="ARBA00029986"/>
    </source>
</evidence>
<dbReference type="Pfam" id="PF05698">
    <property type="entry name" value="Trigger_C"/>
    <property type="match status" value="1"/>
</dbReference>
<protein>
    <recommendedName>
        <fullName evidence="4 12">Trigger factor</fullName>
        <shortName evidence="12">TF</shortName>
        <ecNumber evidence="3 12">5.2.1.8</ecNumber>
    </recommendedName>
    <alternativeName>
        <fullName evidence="11 12">PPIase</fullName>
    </alternativeName>
</protein>
<dbReference type="GO" id="GO:0044183">
    <property type="term" value="F:protein folding chaperone"/>
    <property type="evidence" value="ECO:0007669"/>
    <property type="project" value="TreeGrafter"/>
</dbReference>
<evidence type="ECO:0000256" key="8">
    <source>
        <dbReference type="ARBA" id="ARBA00023235"/>
    </source>
</evidence>
<organism evidence="16 17">
    <name type="scientific">Ruminococcus bovis</name>
    <dbReference type="NCBI Taxonomy" id="2564099"/>
    <lineage>
        <taxon>Bacteria</taxon>
        <taxon>Bacillati</taxon>
        <taxon>Bacillota</taxon>
        <taxon>Clostridia</taxon>
        <taxon>Eubacteriales</taxon>
        <taxon>Oscillospiraceae</taxon>
        <taxon>Ruminococcus</taxon>
    </lineage>
</organism>
<evidence type="ECO:0000313" key="16">
    <source>
        <dbReference type="EMBL" id="QCT07794.1"/>
    </source>
</evidence>